<dbReference type="NCBIfam" id="NF033550">
    <property type="entry name" value="transpos_ISL3"/>
    <property type="match status" value="1"/>
</dbReference>
<evidence type="ECO:0000259" key="3">
    <source>
        <dbReference type="Pfam" id="PF14690"/>
    </source>
</evidence>
<dbReference type="InterPro" id="IPR029261">
    <property type="entry name" value="Transposase_Znf"/>
</dbReference>
<dbReference type="OrthoDB" id="1714846at2"/>
<dbReference type="EMBL" id="CP009170">
    <property type="protein sequence ID" value="AIS52762.1"/>
    <property type="molecule type" value="Genomic_DNA"/>
</dbReference>
<dbReference type="STRING" id="2325.TKV_c15980"/>
<dbReference type="HOGENOM" id="CLU_041900_1_1_9"/>
<dbReference type="PANTHER" id="PTHR33498">
    <property type="entry name" value="TRANSPOSASE FOR INSERTION SEQUENCE ELEMENT IS1557"/>
    <property type="match status" value="1"/>
</dbReference>
<organism evidence="4 5">
    <name type="scientific">Thermoanaerobacter kivui</name>
    <name type="common">Acetogenium kivui</name>
    <dbReference type="NCBI Taxonomy" id="2325"/>
    <lineage>
        <taxon>Bacteria</taxon>
        <taxon>Bacillati</taxon>
        <taxon>Bacillota</taxon>
        <taxon>Clostridia</taxon>
        <taxon>Thermoanaerobacterales</taxon>
        <taxon>Thermoanaerobacteraceae</taxon>
        <taxon>Thermoanaerobacter</taxon>
    </lineage>
</organism>
<dbReference type="Pfam" id="PF13542">
    <property type="entry name" value="HTH_Tnp_ISL3"/>
    <property type="match status" value="1"/>
</dbReference>
<name>A0A097ASJ6_THEKI</name>
<dbReference type="InterPro" id="IPR032877">
    <property type="entry name" value="Transposase_HTH"/>
</dbReference>
<keyword evidence="5" id="KW-1185">Reference proteome</keyword>
<dbReference type="InterPro" id="IPR047951">
    <property type="entry name" value="Transpos_ISL3"/>
</dbReference>
<accession>A0A097ASJ6</accession>
<sequence>MQGNYITNFLKSEEIIWEGVIEHDDKIELHIKMKQKPHICPRCGEITSKIHDYRVQRIKDVPLFGKPTVIVLKKRRYVCRCCGKKFYEHIDFLPRYHRMTNRLSIYILQQLKKQQSMKDISEVTGVSITTVMRLLDRVGVEPDYKTLPEIISIDEFKGNSGGRKYHCIIVDPKERKILDILKDRKQENLSEYFKRFKERNKVKWVIIDMWRPFSDTVKTYFKGAKIAIDKFHFTRYIYWAIENVRKRIQKELPDNKRKYFKKSRKLLLAKYDTLTTEQKEELEVMFWYSDDLRIAYLLKEEFNDKVLKCKNSKDAKIELKRWIQLAKESKIDEFKRCVQVFNRWFEEITNAFDIPYTNSVTEGYNNKIKVLKRLAYGYRNFYRFRKRILYCNA</sequence>
<dbReference type="AlphaFoldDB" id="A0A097ASJ6"/>
<dbReference type="KEGG" id="tki:TKV_c15980"/>
<feature type="domain" description="Transposase IS204/IS1001/IS1096/IS1165 DDE" evidence="1">
    <location>
        <begin position="151"/>
        <end position="388"/>
    </location>
</feature>
<protein>
    <submittedName>
        <fullName evidence="4">Transposase for insertion sequence element IS1001</fullName>
    </submittedName>
</protein>
<dbReference type="Pfam" id="PF01610">
    <property type="entry name" value="DDE_Tnp_ISL3"/>
    <property type="match status" value="1"/>
</dbReference>
<reference evidence="5" key="1">
    <citation type="journal article" date="2015" name="Genome Announc.">
        <title>Whole-Genome Sequences of 80 Environmental and Clinical Isolates of Burkholderia pseudomallei.</title>
        <authorList>
            <person name="Johnson S.L."/>
            <person name="Baker A.L."/>
            <person name="Chain P.S."/>
            <person name="Currie B.J."/>
            <person name="Daligault H.E."/>
            <person name="Davenport K.W."/>
            <person name="Davis C.B."/>
            <person name="Inglis T.J."/>
            <person name="Kaestli M."/>
            <person name="Koren S."/>
            <person name="Mayo M."/>
            <person name="Merritt A.J."/>
            <person name="Price E.P."/>
            <person name="Sarovich D.S."/>
            <person name="Warner J."/>
            <person name="Rosovitz M.J."/>
        </authorList>
    </citation>
    <scope>NUCLEOTIDE SEQUENCE [LARGE SCALE GENOMIC DNA]</scope>
    <source>
        <strain evidence="5">DSM 2030</strain>
    </source>
</reference>
<feature type="domain" description="Transposase IS204/IS1001/IS1096/IS1165 helix-turn-helix" evidence="2">
    <location>
        <begin position="88"/>
        <end position="138"/>
    </location>
</feature>
<feature type="domain" description="Transposase IS204/IS1001/IS1096/IS1165 zinc-finger" evidence="3">
    <location>
        <begin position="36"/>
        <end position="82"/>
    </location>
</feature>
<evidence type="ECO:0000259" key="1">
    <source>
        <dbReference type="Pfam" id="PF01610"/>
    </source>
</evidence>
<dbReference type="InterPro" id="IPR002560">
    <property type="entry name" value="Transposase_DDE"/>
</dbReference>
<proteinExistence type="predicted"/>
<dbReference type="Proteomes" id="UP000029669">
    <property type="component" value="Chromosome"/>
</dbReference>
<dbReference type="RefSeq" id="WP_049685465.1">
    <property type="nucleotide sequence ID" value="NZ_CP009170.1"/>
</dbReference>
<dbReference type="PANTHER" id="PTHR33498:SF1">
    <property type="entry name" value="TRANSPOSASE FOR INSERTION SEQUENCE ELEMENT IS1557"/>
    <property type="match status" value="1"/>
</dbReference>
<dbReference type="Pfam" id="PF14690">
    <property type="entry name" value="Zn_ribbon_ISL3"/>
    <property type="match status" value="1"/>
</dbReference>
<evidence type="ECO:0000313" key="5">
    <source>
        <dbReference type="Proteomes" id="UP000029669"/>
    </source>
</evidence>
<dbReference type="eggNOG" id="COG3464">
    <property type="taxonomic scope" value="Bacteria"/>
</dbReference>
<gene>
    <name evidence="4" type="primary">tnpA</name>
    <name evidence="4" type="ORF">TKV_c15980</name>
</gene>
<evidence type="ECO:0000259" key="2">
    <source>
        <dbReference type="Pfam" id="PF13542"/>
    </source>
</evidence>
<evidence type="ECO:0000313" key="4">
    <source>
        <dbReference type="EMBL" id="AIS52762.1"/>
    </source>
</evidence>